<sequence>MPPPCVSLSLSLRVLLWSGSNWCLARLLPSSPLQFSDQEVGDQRSSNWTVAAAGSGTPISPSSTGHRDVRYPRRQRAVAYLIDDTGMWGVRVGCFFRQEPLLRYERKGSSQVD</sequence>
<dbReference type="EMBL" id="NMUH01000225">
    <property type="protein sequence ID" value="MQL74840.1"/>
    <property type="molecule type" value="Genomic_DNA"/>
</dbReference>
<feature type="non-terminal residue" evidence="2">
    <location>
        <position position="1"/>
    </location>
</feature>
<comment type="caution">
    <text evidence="2">The sequence shown here is derived from an EMBL/GenBank/DDBJ whole genome shotgun (WGS) entry which is preliminary data.</text>
</comment>
<feature type="chain" id="PRO_5032963352" description="Secreted protein" evidence="1">
    <location>
        <begin position="26"/>
        <end position="113"/>
    </location>
</feature>
<gene>
    <name evidence="2" type="ORF">Taro_007232</name>
</gene>
<reference evidence="2" key="1">
    <citation type="submission" date="2017-07" db="EMBL/GenBank/DDBJ databases">
        <title>Taro Niue Genome Assembly and Annotation.</title>
        <authorList>
            <person name="Atibalentja N."/>
            <person name="Keating K."/>
            <person name="Fields C.J."/>
        </authorList>
    </citation>
    <scope>NUCLEOTIDE SEQUENCE</scope>
    <source>
        <strain evidence="2">Niue_2</strain>
        <tissue evidence="2">Leaf</tissue>
    </source>
</reference>
<evidence type="ECO:0000313" key="3">
    <source>
        <dbReference type="Proteomes" id="UP000652761"/>
    </source>
</evidence>
<keyword evidence="3" id="KW-1185">Reference proteome</keyword>
<evidence type="ECO:0000256" key="1">
    <source>
        <dbReference type="SAM" id="SignalP"/>
    </source>
</evidence>
<evidence type="ECO:0008006" key="4">
    <source>
        <dbReference type="Google" id="ProtNLM"/>
    </source>
</evidence>
<keyword evidence="1" id="KW-0732">Signal</keyword>
<dbReference type="AlphaFoldDB" id="A0A843TZ27"/>
<name>A0A843TZ27_COLES</name>
<dbReference type="Proteomes" id="UP000652761">
    <property type="component" value="Unassembled WGS sequence"/>
</dbReference>
<accession>A0A843TZ27</accession>
<organism evidence="2 3">
    <name type="scientific">Colocasia esculenta</name>
    <name type="common">Wild taro</name>
    <name type="synonym">Arum esculentum</name>
    <dbReference type="NCBI Taxonomy" id="4460"/>
    <lineage>
        <taxon>Eukaryota</taxon>
        <taxon>Viridiplantae</taxon>
        <taxon>Streptophyta</taxon>
        <taxon>Embryophyta</taxon>
        <taxon>Tracheophyta</taxon>
        <taxon>Spermatophyta</taxon>
        <taxon>Magnoliopsida</taxon>
        <taxon>Liliopsida</taxon>
        <taxon>Araceae</taxon>
        <taxon>Aroideae</taxon>
        <taxon>Colocasieae</taxon>
        <taxon>Colocasia</taxon>
    </lineage>
</organism>
<protein>
    <recommendedName>
        <fullName evidence="4">Secreted protein</fullName>
    </recommendedName>
</protein>
<proteinExistence type="predicted"/>
<evidence type="ECO:0000313" key="2">
    <source>
        <dbReference type="EMBL" id="MQL74840.1"/>
    </source>
</evidence>
<feature type="signal peptide" evidence="1">
    <location>
        <begin position="1"/>
        <end position="25"/>
    </location>
</feature>